<evidence type="ECO:0000256" key="7">
    <source>
        <dbReference type="ARBA" id="ARBA00022741"/>
    </source>
</evidence>
<dbReference type="EMBL" id="CP009516">
    <property type="protein sequence ID" value="AKB76981.1"/>
    <property type="molecule type" value="Genomic_DNA"/>
</dbReference>
<dbReference type="GeneID" id="24829627"/>
<organism evidence="19 20">
    <name type="scientific">Methanosarcina horonobensis HB-1 = JCM 15518</name>
    <dbReference type="NCBI Taxonomy" id="1434110"/>
    <lineage>
        <taxon>Archaea</taxon>
        <taxon>Methanobacteriati</taxon>
        <taxon>Methanobacteriota</taxon>
        <taxon>Stenosarchaea group</taxon>
        <taxon>Methanomicrobia</taxon>
        <taxon>Methanosarcinales</taxon>
        <taxon>Methanosarcinaceae</taxon>
        <taxon>Methanosarcina</taxon>
    </lineage>
</organism>
<evidence type="ECO:0000256" key="2">
    <source>
        <dbReference type="ARBA" id="ARBA00012517"/>
    </source>
</evidence>
<dbReference type="SUPFAM" id="SSF81653">
    <property type="entry name" value="Calcium ATPase, transduction domain A"/>
    <property type="match status" value="1"/>
</dbReference>
<name>A0A0E3S8M5_9EURY</name>
<dbReference type="EC" id="7.2.2.8" evidence="2"/>
<proteinExistence type="predicted"/>
<keyword evidence="13" id="KW-0186">Copper</keyword>
<feature type="domain" description="Cation-transporting P-type ATPase N-terminal" evidence="18">
    <location>
        <begin position="49"/>
        <end position="122"/>
    </location>
</feature>
<dbReference type="InterPro" id="IPR023214">
    <property type="entry name" value="HAD_sf"/>
</dbReference>
<comment type="subcellular location">
    <subcellularLocation>
        <location evidence="1">Endomembrane system</location>
        <topology evidence="1">Multi-pass membrane protein</topology>
    </subcellularLocation>
</comment>
<keyword evidence="4" id="KW-0597">Phosphoprotein</keyword>
<evidence type="ECO:0000256" key="9">
    <source>
        <dbReference type="ARBA" id="ARBA00022840"/>
    </source>
</evidence>
<protein>
    <recommendedName>
        <fullName evidence="2">P-type Cu(+) transporter</fullName>
        <ecNumber evidence="2">7.2.2.8</ecNumber>
    </recommendedName>
</protein>
<dbReference type="GO" id="GO:0036376">
    <property type="term" value="P:sodium ion export across plasma membrane"/>
    <property type="evidence" value="ECO:0007669"/>
    <property type="project" value="TreeGrafter"/>
</dbReference>
<dbReference type="PRINTS" id="PR00119">
    <property type="entry name" value="CATATPASE"/>
</dbReference>
<dbReference type="AlphaFoldDB" id="A0A0E3S8M5"/>
<keyword evidence="10" id="KW-0460">Magnesium</keyword>
<keyword evidence="5 17" id="KW-0812">Transmembrane</keyword>
<dbReference type="SMART" id="SM00831">
    <property type="entry name" value="Cation_ATPase_N"/>
    <property type="match status" value="1"/>
</dbReference>
<dbReference type="InterPro" id="IPR044492">
    <property type="entry name" value="P_typ_ATPase_HD_dom"/>
</dbReference>
<dbReference type="Pfam" id="PF13246">
    <property type="entry name" value="Cation_ATPase"/>
    <property type="match status" value="1"/>
</dbReference>
<keyword evidence="7" id="KW-0547">Nucleotide-binding</keyword>
<keyword evidence="9" id="KW-0067">ATP-binding</keyword>
<dbReference type="InterPro" id="IPR059000">
    <property type="entry name" value="ATPase_P-type_domA"/>
</dbReference>
<evidence type="ECO:0000259" key="18">
    <source>
        <dbReference type="SMART" id="SM00831"/>
    </source>
</evidence>
<dbReference type="InterPro" id="IPR001757">
    <property type="entry name" value="P_typ_ATPase"/>
</dbReference>
<dbReference type="GO" id="GO:0046872">
    <property type="term" value="F:metal ion binding"/>
    <property type="evidence" value="ECO:0007669"/>
    <property type="project" value="UniProtKB-KW"/>
</dbReference>
<feature type="transmembrane region" description="Helical" evidence="17">
    <location>
        <begin position="126"/>
        <end position="145"/>
    </location>
</feature>
<dbReference type="Pfam" id="PF00690">
    <property type="entry name" value="Cation_ATPase_N"/>
    <property type="match status" value="1"/>
</dbReference>
<dbReference type="GO" id="GO:0006883">
    <property type="term" value="P:intracellular sodium ion homeostasis"/>
    <property type="evidence" value="ECO:0007669"/>
    <property type="project" value="TreeGrafter"/>
</dbReference>
<dbReference type="InterPro" id="IPR023299">
    <property type="entry name" value="ATPase_P-typ_cyto_dom_N"/>
</dbReference>
<evidence type="ECO:0000256" key="14">
    <source>
        <dbReference type="ARBA" id="ARBA00023065"/>
    </source>
</evidence>
<dbReference type="InterPro" id="IPR006068">
    <property type="entry name" value="ATPase_P-typ_cation-transptr_C"/>
</dbReference>
<evidence type="ECO:0000256" key="10">
    <source>
        <dbReference type="ARBA" id="ARBA00022842"/>
    </source>
</evidence>
<sequence>MTGIFSSDQDIPEGDMDKRGLEEKRRNSQFHEKPSESEIPESHDKDITPWHSQRSDEVFKELETSSRGLDPEEASIRLKEYGENTLPAKKPPGLAEIVLHQFKSPLIYILLIAGVIAVLLDDLRDAGFIFLVVIINAVIGTIQEWKAEQSASQLQTILKIMSRVRREGAEKEIPAEEIVPGDIVLLESGSRIPADLRILRATNLTVDESLLTGESAAVQKTVDVLKEDAPVSDRHNMAYAGSTAITGRGCGVVTATGSRTEVGRIARAVTETESAKPPLLIRMEDFAQKVGIAVIAASVAMSAIALAQGTAPIEVFFLAVALTVSAIPEGLPVGVTVALSIAATRMAKRNVIVRKLSAVESLGSCTTIATDKTGTLTVNQQTARMVLLPPGDYFEASGEGYTPEGEVRLKNGDSPGTEDEERLRRLAVAAAICNEGALSQKNGIWVHHGDAIDVAFLALASKIGIDPEKTRKEAKIVAEIPFESERMYAAVYYKDDKNGPVKVAVKGAMEAVLPYCIEMNTSEGTVPIDPDVLNQELNSLMEKGYRALVVAEGQVSGKVEDTPELESVKPELTFLGIAAFIDPLRPDVTEAVHTCKRAGIDVVMITGDHPKTALAIASELDIAHSKEEMITGREMEEFGDPELPAFISAIEKARVFARVTPVQKMNIVDALVRRGHFVAVTGDGVNDAPALQRANIGVAMGSGTDVAKDTSSMIVTDDTFSSIVAGVEEGRIAYDNIRKVTLLLISTGLAEVILFIFALAMGLPIPLLAVQLLWLNLVTNGIQGVALAFEAGEPGTMYRKPRKPEEGVFNKLMINQTMLSGAAIGVIAFAVWVWLLGEGYEEEWARNLLLLLMVLFENFHVFNCRSEYRSAFRVPARNNYFLVMGVIMMQGLHISAMHIPFFQGLLGASPVSFEIWFILFIIASSVIAVMEVFKRVRAARNKDM</sequence>
<dbReference type="GO" id="GO:0005391">
    <property type="term" value="F:P-type sodium:potassium-exchanging transporter activity"/>
    <property type="evidence" value="ECO:0007669"/>
    <property type="project" value="TreeGrafter"/>
</dbReference>
<dbReference type="InterPro" id="IPR018303">
    <property type="entry name" value="ATPase_P-typ_P_site"/>
</dbReference>
<evidence type="ECO:0000313" key="20">
    <source>
        <dbReference type="Proteomes" id="UP000033101"/>
    </source>
</evidence>
<dbReference type="Proteomes" id="UP000033101">
    <property type="component" value="Chromosome"/>
</dbReference>
<evidence type="ECO:0000256" key="1">
    <source>
        <dbReference type="ARBA" id="ARBA00004127"/>
    </source>
</evidence>
<dbReference type="PRINTS" id="PR00120">
    <property type="entry name" value="HATPASE"/>
</dbReference>
<dbReference type="KEGG" id="mhor:MSHOH_0498"/>
<evidence type="ECO:0000256" key="3">
    <source>
        <dbReference type="ARBA" id="ARBA00022448"/>
    </source>
</evidence>
<dbReference type="InterPro" id="IPR036412">
    <property type="entry name" value="HAD-like_sf"/>
</dbReference>
<dbReference type="Pfam" id="PF08282">
    <property type="entry name" value="Hydrolase_3"/>
    <property type="match status" value="1"/>
</dbReference>
<feature type="transmembrane region" description="Helical" evidence="17">
    <location>
        <begin position="880"/>
        <end position="901"/>
    </location>
</feature>
<evidence type="ECO:0000256" key="12">
    <source>
        <dbReference type="ARBA" id="ARBA00022989"/>
    </source>
</evidence>
<evidence type="ECO:0000256" key="5">
    <source>
        <dbReference type="ARBA" id="ARBA00022692"/>
    </source>
</evidence>
<dbReference type="GO" id="GO:1990573">
    <property type="term" value="P:potassium ion import across plasma membrane"/>
    <property type="evidence" value="ECO:0007669"/>
    <property type="project" value="TreeGrafter"/>
</dbReference>
<feature type="transmembrane region" description="Helical" evidence="17">
    <location>
        <begin position="290"/>
        <end position="309"/>
    </location>
</feature>
<evidence type="ECO:0000256" key="13">
    <source>
        <dbReference type="ARBA" id="ARBA00023008"/>
    </source>
</evidence>
<dbReference type="FunFam" id="3.40.50.1000:FF:000144">
    <property type="entry name" value="copper-transporting ATPase 1 isoform X2"/>
    <property type="match status" value="1"/>
</dbReference>
<gene>
    <name evidence="19" type="ORF">MSHOH_0498</name>
</gene>
<dbReference type="GO" id="GO:0016887">
    <property type="term" value="F:ATP hydrolysis activity"/>
    <property type="evidence" value="ECO:0007669"/>
    <property type="project" value="InterPro"/>
</dbReference>
<dbReference type="Gene3D" id="2.70.150.10">
    <property type="entry name" value="Calcium-transporting ATPase, cytoplasmic transduction domain A"/>
    <property type="match status" value="1"/>
</dbReference>
<dbReference type="InterPro" id="IPR008250">
    <property type="entry name" value="ATPase_P-typ_transduc_dom_A_sf"/>
</dbReference>
<keyword evidence="8" id="KW-0187">Copper transport</keyword>
<keyword evidence="3" id="KW-0813">Transport</keyword>
<dbReference type="SFLD" id="SFLDG00002">
    <property type="entry name" value="C1.7:_P-type_atpase_like"/>
    <property type="match status" value="1"/>
</dbReference>
<feature type="compositionally biased region" description="Basic and acidic residues" evidence="16">
    <location>
        <begin position="15"/>
        <end position="53"/>
    </location>
</feature>
<dbReference type="SUPFAM" id="SSF56784">
    <property type="entry name" value="HAD-like"/>
    <property type="match status" value="1"/>
</dbReference>
<evidence type="ECO:0000313" key="19">
    <source>
        <dbReference type="EMBL" id="AKB76981.1"/>
    </source>
</evidence>
<feature type="transmembrane region" description="Helical" evidence="17">
    <location>
        <begin position="812"/>
        <end position="836"/>
    </location>
</feature>
<dbReference type="PANTHER" id="PTHR43294:SF20">
    <property type="entry name" value="P-TYPE ATPASE"/>
    <property type="match status" value="1"/>
</dbReference>
<dbReference type="PATRIC" id="fig|1434110.4.peg.599"/>
<dbReference type="Pfam" id="PF00689">
    <property type="entry name" value="Cation_ATPase_C"/>
    <property type="match status" value="1"/>
</dbReference>
<evidence type="ECO:0000256" key="6">
    <source>
        <dbReference type="ARBA" id="ARBA00022723"/>
    </source>
</evidence>
<dbReference type="STRING" id="1434110.MSHOH_0498"/>
<feature type="transmembrane region" description="Helical" evidence="17">
    <location>
        <begin position="102"/>
        <end position="120"/>
    </location>
</feature>
<dbReference type="GO" id="GO:0005886">
    <property type="term" value="C:plasma membrane"/>
    <property type="evidence" value="ECO:0007669"/>
    <property type="project" value="TreeGrafter"/>
</dbReference>
<dbReference type="InterPro" id="IPR004014">
    <property type="entry name" value="ATPase_P-typ_cation-transptr_N"/>
</dbReference>
<evidence type="ECO:0000256" key="15">
    <source>
        <dbReference type="ARBA" id="ARBA00023136"/>
    </source>
</evidence>
<evidence type="ECO:0000256" key="17">
    <source>
        <dbReference type="SAM" id="Phobius"/>
    </source>
</evidence>
<feature type="transmembrane region" description="Helical" evidence="17">
    <location>
        <begin position="772"/>
        <end position="791"/>
    </location>
</feature>
<dbReference type="PROSITE" id="PS00154">
    <property type="entry name" value="ATPASE_E1_E2"/>
    <property type="match status" value="1"/>
</dbReference>
<keyword evidence="12 17" id="KW-1133">Transmembrane helix</keyword>
<dbReference type="GO" id="GO:0030007">
    <property type="term" value="P:intracellular potassium ion homeostasis"/>
    <property type="evidence" value="ECO:0007669"/>
    <property type="project" value="TreeGrafter"/>
</dbReference>
<keyword evidence="6" id="KW-0479">Metal-binding</keyword>
<dbReference type="InterPro" id="IPR050510">
    <property type="entry name" value="Cation_transp_ATPase_P-type"/>
</dbReference>
<dbReference type="GO" id="GO:1902600">
    <property type="term" value="P:proton transmembrane transport"/>
    <property type="evidence" value="ECO:0007669"/>
    <property type="project" value="TreeGrafter"/>
</dbReference>
<keyword evidence="15 17" id="KW-0472">Membrane</keyword>
<dbReference type="Gene3D" id="3.40.1110.10">
    <property type="entry name" value="Calcium-transporting ATPase, cytoplasmic domain N"/>
    <property type="match status" value="1"/>
</dbReference>
<dbReference type="Pfam" id="PF00122">
    <property type="entry name" value="E1-E2_ATPase"/>
    <property type="match status" value="1"/>
</dbReference>
<dbReference type="Gene3D" id="1.20.1110.10">
    <property type="entry name" value="Calcium-transporting ATPase, transmembrane domain"/>
    <property type="match status" value="1"/>
</dbReference>
<reference evidence="19 20" key="1">
    <citation type="submission" date="2014-07" db="EMBL/GenBank/DDBJ databases">
        <title>Methanogenic archaea and the global carbon cycle.</title>
        <authorList>
            <person name="Henriksen J.R."/>
            <person name="Luke J."/>
            <person name="Reinhart S."/>
            <person name="Benedict M.N."/>
            <person name="Youngblut N.D."/>
            <person name="Metcalf M.E."/>
            <person name="Whitaker R.J."/>
            <person name="Metcalf W.W."/>
        </authorList>
    </citation>
    <scope>NUCLEOTIDE SEQUENCE [LARGE SCALE GENOMIC DNA]</scope>
    <source>
        <strain evidence="19 20">HB-1</strain>
    </source>
</reference>
<keyword evidence="14" id="KW-0406">Ion transport</keyword>
<dbReference type="InterPro" id="IPR023298">
    <property type="entry name" value="ATPase_P-typ_TM_dom_sf"/>
</dbReference>
<dbReference type="SFLD" id="SFLDS00003">
    <property type="entry name" value="Haloacid_Dehalogenase"/>
    <property type="match status" value="1"/>
</dbReference>
<evidence type="ECO:0000256" key="8">
    <source>
        <dbReference type="ARBA" id="ARBA00022796"/>
    </source>
</evidence>
<dbReference type="SUPFAM" id="SSF81665">
    <property type="entry name" value="Calcium ATPase, transmembrane domain M"/>
    <property type="match status" value="1"/>
</dbReference>
<dbReference type="GO" id="GO:0012505">
    <property type="term" value="C:endomembrane system"/>
    <property type="evidence" value="ECO:0007669"/>
    <property type="project" value="UniProtKB-SubCell"/>
</dbReference>
<feature type="transmembrane region" description="Helical" evidence="17">
    <location>
        <begin position="740"/>
        <end position="760"/>
    </location>
</feature>
<accession>A0A0E3S8M5</accession>
<dbReference type="SUPFAM" id="SSF81660">
    <property type="entry name" value="Metal cation-transporting ATPase, ATP-binding domain N"/>
    <property type="match status" value="1"/>
</dbReference>
<dbReference type="HOGENOM" id="CLU_002360_3_0_2"/>
<dbReference type="PANTHER" id="PTHR43294">
    <property type="entry name" value="SODIUM/POTASSIUM-TRANSPORTING ATPASE SUBUNIT ALPHA"/>
    <property type="match status" value="1"/>
</dbReference>
<dbReference type="GO" id="GO:0140581">
    <property type="term" value="F:P-type monovalent copper transporter activity"/>
    <property type="evidence" value="ECO:0007669"/>
    <property type="project" value="UniProtKB-EC"/>
</dbReference>
<dbReference type="SFLD" id="SFLDF00027">
    <property type="entry name" value="p-type_atpase"/>
    <property type="match status" value="1"/>
</dbReference>
<dbReference type="NCBIfam" id="TIGR01494">
    <property type="entry name" value="ATPase_P-type"/>
    <property type="match status" value="3"/>
</dbReference>
<feature type="transmembrane region" description="Helical" evidence="17">
    <location>
        <begin position="848"/>
        <end position="868"/>
    </location>
</feature>
<feature type="transmembrane region" description="Helical" evidence="17">
    <location>
        <begin position="315"/>
        <end position="339"/>
    </location>
</feature>
<dbReference type="GO" id="GO:0005524">
    <property type="term" value="F:ATP binding"/>
    <property type="evidence" value="ECO:0007669"/>
    <property type="project" value="UniProtKB-KW"/>
</dbReference>
<evidence type="ECO:0000256" key="4">
    <source>
        <dbReference type="ARBA" id="ARBA00022553"/>
    </source>
</evidence>
<dbReference type="RefSeq" id="WP_239451175.1">
    <property type="nucleotide sequence ID" value="NZ_CP009516.1"/>
</dbReference>
<feature type="transmembrane region" description="Helical" evidence="17">
    <location>
        <begin position="913"/>
        <end position="933"/>
    </location>
</feature>
<keyword evidence="20" id="KW-1185">Reference proteome</keyword>
<evidence type="ECO:0000256" key="16">
    <source>
        <dbReference type="SAM" id="MobiDB-lite"/>
    </source>
</evidence>
<dbReference type="FunFam" id="2.70.150.10:FF:000160">
    <property type="entry name" value="Sarcoplasmic/endoplasmic reticulum calcium ATPase 1"/>
    <property type="match status" value="1"/>
</dbReference>
<evidence type="ECO:0000256" key="11">
    <source>
        <dbReference type="ARBA" id="ARBA00022967"/>
    </source>
</evidence>
<dbReference type="Gene3D" id="3.40.50.1000">
    <property type="entry name" value="HAD superfamily/HAD-like"/>
    <property type="match status" value="1"/>
</dbReference>
<keyword evidence="11" id="KW-1278">Translocase</keyword>
<feature type="region of interest" description="Disordered" evidence="16">
    <location>
        <begin position="1"/>
        <end position="53"/>
    </location>
</feature>